<dbReference type="RefSeq" id="WP_242708278.1">
    <property type="nucleotide sequence ID" value="NZ_JALDAX010000001.1"/>
</dbReference>
<accession>A0ABS9X9S5</accession>
<reference evidence="1" key="1">
    <citation type="submission" date="2022-03" db="EMBL/GenBank/DDBJ databases">
        <title>Streptomyces 7R015 and 7R016 isolated from Barleria lupulina in Thailand.</title>
        <authorList>
            <person name="Kanchanasin P."/>
            <person name="Phongsopitanun W."/>
            <person name="Tanasupawat S."/>
        </authorList>
    </citation>
    <scope>NUCLEOTIDE SEQUENCE</scope>
    <source>
        <strain evidence="1">7R016</strain>
    </source>
</reference>
<comment type="caution">
    <text evidence="1">The sequence shown here is derived from an EMBL/GenBank/DDBJ whole genome shotgun (WGS) entry which is preliminary data.</text>
</comment>
<dbReference type="Proteomes" id="UP001165270">
    <property type="component" value="Unassembled WGS sequence"/>
</dbReference>
<organism evidence="1 2">
    <name type="scientific">Streptomyces spinosisporus</name>
    <dbReference type="NCBI Taxonomy" id="2927582"/>
    <lineage>
        <taxon>Bacteria</taxon>
        <taxon>Bacillati</taxon>
        <taxon>Actinomycetota</taxon>
        <taxon>Actinomycetes</taxon>
        <taxon>Kitasatosporales</taxon>
        <taxon>Streptomycetaceae</taxon>
        <taxon>Streptomyces</taxon>
    </lineage>
</organism>
<evidence type="ECO:0000313" key="1">
    <source>
        <dbReference type="EMBL" id="MCI3238853.1"/>
    </source>
</evidence>
<protein>
    <submittedName>
        <fullName evidence="1">Uncharacterized protein</fullName>
    </submittedName>
</protein>
<name>A0ABS9X9S5_9ACTN</name>
<evidence type="ECO:0000313" key="2">
    <source>
        <dbReference type="Proteomes" id="UP001165270"/>
    </source>
</evidence>
<keyword evidence="2" id="KW-1185">Reference proteome</keyword>
<gene>
    <name evidence="1" type="ORF">MQN93_03840</name>
</gene>
<sequence>MMVCFLIPLTAAVLIIASGTAVLIRRDRRRMEGGAETRRIESAAIRGLREGD</sequence>
<dbReference type="EMBL" id="JALDAX010000001">
    <property type="protein sequence ID" value="MCI3238853.1"/>
    <property type="molecule type" value="Genomic_DNA"/>
</dbReference>
<proteinExistence type="predicted"/>